<reference evidence="1" key="1">
    <citation type="submission" date="2023-01" db="EMBL/GenBank/DDBJ databases">
        <authorList>
            <person name="Piombo E."/>
        </authorList>
    </citation>
    <scope>NUCLEOTIDE SEQUENCE</scope>
</reference>
<accession>A0AA35MJA5</accession>
<name>A0AA35MJA5_9HYPO</name>
<keyword evidence="2" id="KW-1185">Reference proteome</keyword>
<dbReference type="EMBL" id="CABFNP030001297">
    <property type="protein sequence ID" value="CAI6097855.1"/>
    <property type="molecule type" value="Genomic_DNA"/>
</dbReference>
<gene>
    <name evidence="1" type="ORF">CCHLO57077_00005549</name>
</gene>
<dbReference type="Proteomes" id="UP001160390">
    <property type="component" value="Unassembled WGS sequence"/>
</dbReference>
<sequence length="198" mass="21204">MGPEPFSPPVYSTKMAESLSFKPGRWSDNGPTVGEVKGKGTFTTQSVLLYNGFQTDFGNTGTTLVDIGSMGVWQFNVPAQGQGREEEAWEWRRVRDPNSTGGLMSRISKMAGLVGSLVLVPSGSPGDTTPFVTWTKGHGSKFKKESDLGVLEFHGPASTDKMGDAFQALAIMSIVKIQQDNRDETVAGMIKGSFSSSG</sequence>
<dbReference type="AlphaFoldDB" id="A0AA35MJA5"/>
<evidence type="ECO:0000313" key="1">
    <source>
        <dbReference type="EMBL" id="CAI6097855.1"/>
    </source>
</evidence>
<proteinExistence type="predicted"/>
<protein>
    <submittedName>
        <fullName evidence="1">Uncharacterized protein</fullName>
    </submittedName>
</protein>
<comment type="caution">
    <text evidence="1">The sequence shown here is derived from an EMBL/GenBank/DDBJ whole genome shotgun (WGS) entry which is preliminary data.</text>
</comment>
<organism evidence="1 2">
    <name type="scientific">Clonostachys chloroleuca</name>
    <dbReference type="NCBI Taxonomy" id="1926264"/>
    <lineage>
        <taxon>Eukaryota</taxon>
        <taxon>Fungi</taxon>
        <taxon>Dikarya</taxon>
        <taxon>Ascomycota</taxon>
        <taxon>Pezizomycotina</taxon>
        <taxon>Sordariomycetes</taxon>
        <taxon>Hypocreomycetidae</taxon>
        <taxon>Hypocreales</taxon>
        <taxon>Bionectriaceae</taxon>
        <taxon>Clonostachys</taxon>
    </lineage>
</organism>
<evidence type="ECO:0000313" key="2">
    <source>
        <dbReference type="Proteomes" id="UP001160390"/>
    </source>
</evidence>